<organism evidence="3 4">
    <name type="scientific">Actinomadura livida</name>
    <dbReference type="NCBI Taxonomy" id="79909"/>
    <lineage>
        <taxon>Bacteria</taxon>
        <taxon>Bacillati</taxon>
        <taxon>Actinomycetota</taxon>
        <taxon>Actinomycetes</taxon>
        <taxon>Streptosporangiales</taxon>
        <taxon>Thermomonosporaceae</taxon>
        <taxon>Actinomadura</taxon>
    </lineage>
</organism>
<evidence type="ECO:0000256" key="1">
    <source>
        <dbReference type="SAM" id="MobiDB-lite"/>
    </source>
</evidence>
<protein>
    <recommendedName>
        <fullName evidence="2">DUF397 domain-containing protein</fullName>
    </recommendedName>
</protein>
<proteinExistence type="predicted"/>
<dbReference type="EMBL" id="BAAAHD010000078">
    <property type="protein sequence ID" value="GAA0594039.1"/>
    <property type="molecule type" value="Genomic_DNA"/>
</dbReference>
<dbReference type="RefSeq" id="WP_184887857.1">
    <property type="nucleotide sequence ID" value="NZ_BAAAHD010000078.1"/>
</dbReference>
<name>A0ABN1FMW0_9ACTN</name>
<feature type="domain" description="DUF397" evidence="2">
    <location>
        <begin position="10"/>
        <end position="60"/>
    </location>
</feature>
<dbReference type="Pfam" id="PF04149">
    <property type="entry name" value="DUF397"/>
    <property type="match status" value="1"/>
</dbReference>
<dbReference type="Proteomes" id="UP001501427">
    <property type="component" value="Unassembled WGS sequence"/>
</dbReference>
<reference evidence="3 4" key="1">
    <citation type="journal article" date="2019" name="Int. J. Syst. Evol. Microbiol.">
        <title>The Global Catalogue of Microorganisms (GCM) 10K type strain sequencing project: providing services to taxonomists for standard genome sequencing and annotation.</title>
        <authorList>
            <consortium name="The Broad Institute Genomics Platform"/>
            <consortium name="The Broad Institute Genome Sequencing Center for Infectious Disease"/>
            <person name="Wu L."/>
            <person name="Ma J."/>
        </authorList>
    </citation>
    <scope>NUCLEOTIDE SEQUENCE [LARGE SCALE GENOMIC DNA]</scope>
    <source>
        <strain evidence="3 4">JCM 10667</strain>
    </source>
</reference>
<evidence type="ECO:0000313" key="3">
    <source>
        <dbReference type="EMBL" id="GAA0594039.1"/>
    </source>
</evidence>
<dbReference type="InterPro" id="IPR007278">
    <property type="entry name" value="DUF397"/>
</dbReference>
<feature type="region of interest" description="Disordered" evidence="1">
    <location>
        <begin position="1"/>
        <end position="21"/>
    </location>
</feature>
<comment type="caution">
    <text evidence="3">The sequence shown here is derived from an EMBL/GenBank/DDBJ whole genome shotgun (WGS) entry which is preliminary data.</text>
</comment>
<accession>A0ABN1FMW0</accession>
<sequence length="67" mass="7237">MTLRHVSPGAQWRKSDRSGSGNCVEVADLRAGVGVRDGKVPDTGHLVVTREAWTAFVAEVQAGRYDL</sequence>
<evidence type="ECO:0000313" key="4">
    <source>
        <dbReference type="Proteomes" id="UP001501427"/>
    </source>
</evidence>
<evidence type="ECO:0000259" key="2">
    <source>
        <dbReference type="Pfam" id="PF04149"/>
    </source>
</evidence>
<keyword evidence="4" id="KW-1185">Reference proteome</keyword>
<gene>
    <name evidence="3" type="ORF">GCM10009546_65390</name>
</gene>